<proteinExistence type="inferred from homology"/>
<dbReference type="Pfam" id="PF00150">
    <property type="entry name" value="Cellulase"/>
    <property type="match status" value="1"/>
</dbReference>
<dbReference type="GO" id="GO:0004553">
    <property type="term" value="F:hydrolase activity, hydrolyzing O-glycosyl compounds"/>
    <property type="evidence" value="ECO:0007669"/>
    <property type="project" value="InterPro"/>
</dbReference>
<dbReference type="SUPFAM" id="SSF51445">
    <property type="entry name" value="(Trans)glycosidases"/>
    <property type="match status" value="1"/>
</dbReference>
<keyword evidence="1 3" id="KW-0378">Hydrolase</keyword>
<dbReference type="GO" id="GO:0000272">
    <property type="term" value="P:polysaccharide catabolic process"/>
    <property type="evidence" value="ECO:0007669"/>
    <property type="project" value="InterPro"/>
</dbReference>
<dbReference type="EMBL" id="CP009896">
    <property type="protein sequence ID" value="AIY19074.2"/>
    <property type="molecule type" value="Genomic_DNA"/>
</dbReference>
<evidence type="ECO:0000256" key="2">
    <source>
        <dbReference type="ARBA" id="ARBA00023295"/>
    </source>
</evidence>
<comment type="similarity">
    <text evidence="3">Belongs to the glycosyl hydrolase 5 (cellulase A) family.</text>
</comment>
<dbReference type="KEGG" id="psim:KR76_23995"/>
<dbReference type="HOGENOM" id="CLU_564629_0_0_11"/>
<evidence type="ECO:0000313" key="5">
    <source>
        <dbReference type="Proteomes" id="UP000030300"/>
    </source>
</evidence>
<accession>A0A0A1DP16</accession>
<evidence type="ECO:0000256" key="3">
    <source>
        <dbReference type="RuleBase" id="RU361153"/>
    </source>
</evidence>
<dbReference type="InterPro" id="IPR017853">
    <property type="entry name" value="GH"/>
</dbReference>
<dbReference type="Gene3D" id="2.60.120.260">
    <property type="entry name" value="Galactose-binding domain-like"/>
    <property type="match status" value="1"/>
</dbReference>
<dbReference type="eggNOG" id="COG4124">
    <property type="taxonomic scope" value="Bacteria"/>
</dbReference>
<dbReference type="AlphaFoldDB" id="A0A0A1DP16"/>
<sequence length="489" mass="52600">MEYVRTRKIRRISLIAALAAVVIGGLAMVPSAMSSKTSGHYPAGTFESHRDGFAGVGASRVKLSGKGAGRHQSRALVVRTVHRGPAVARSSVRFGGAHAAGTPYVVRAWVRATSRRPVALQVHEITRTAGKVQTRASRIVAQPGTWTPIKVRITAKKQASTLTLRFRAPALPVGERILVDDLRVAPAPSANLTESTSNEAVAGTLTNGCGRTARGIPTCAGSTYVGAAHGSNTDPATLEKQVGGQLGVRRTYYTSSGVAKAVSTAQADLAAGRLPWISFKLPYSWSDMVAGRGDAWAKDIARRLAALNGPVWVAFHHEPEGDGDIQLWRKMQERLAPIIRNNASNVAFTVVMTGWNEFFGDPKYRLSEIWPRGVKVDVAGFDIYQQYGVVKNGKTTTKWTSFQDYYQRISTWARSAGVAWGLAETGVTDTAVAARPSEISDTVNLMEQYGGIAYSYFDSALNSVAPWVLGTDAKRKAFAKALADSPTLR</sequence>
<name>A0A0A1DP16_NOCSI</name>
<dbReference type="Proteomes" id="UP000030300">
    <property type="component" value="Chromosome"/>
</dbReference>
<organism evidence="4 5">
    <name type="scientific">Nocardioides simplex</name>
    <name type="common">Arthrobacter simplex</name>
    <dbReference type="NCBI Taxonomy" id="2045"/>
    <lineage>
        <taxon>Bacteria</taxon>
        <taxon>Bacillati</taxon>
        <taxon>Actinomycetota</taxon>
        <taxon>Actinomycetes</taxon>
        <taxon>Propionibacteriales</taxon>
        <taxon>Nocardioidaceae</taxon>
        <taxon>Pimelobacter</taxon>
    </lineage>
</organism>
<keyword evidence="2 3" id="KW-0326">Glycosidase</keyword>
<dbReference type="STRING" id="2045.KR76_23995"/>
<evidence type="ECO:0000313" key="4">
    <source>
        <dbReference type="EMBL" id="AIY19074.2"/>
    </source>
</evidence>
<dbReference type="InterPro" id="IPR001547">
    <property type="entry name" value="Glyco_hydro_5"/>
</dbReference>
<evidence type="ECO:0000256" key="1">
    <source>
        <dbReference type="ARBA" id="ARBA00022801"/>
    </source>
</evidence>
<reference evidence="4 5" key="1">
    <citation type="journal article" date="2015" name="Genome Announc.">
        <title>Complete Genome Sequence of Steroid-Transforming Nocardioides simplex VKM Ac-2033D.</title>
        <authorList>
            <person name="Shtratnikova V.Y."/>
            <person name="Schelkunov M.I."/>
            <person name="Pekov Y.A."/>
            <person name="Fokina V.V."/>
            <person name="Logacheva M.D."/>
            <person name="Sokolov S.L."/>
            <person name="Bragin E.Y."/>
            <person name="Ashapkin V.V."/>
            <person name="Donova M.V."/>
        </authorList>
    </citation>
    <scope>NUCLEOTIDE SEQUENCE [LARGE SCALE GENOMIC DNA]</scope>
    <source>
        <strain evidence="4 5">VKM Ac-2033D</strain>
    </source>
</reference>
<keyword evidence="5" id="KW-1185">Reference proteome</keyword>
<dbReference type="Gene3D" id="3.20.20.80">
    <property type="entry name" value="Glycosidases"/>
    <property type="match status" value="1"/>
</dbReference>
<protein>
    <submittedName>
        <fullName evidence="4">Uncharacterized protein</fullName>
    </submittedName>
</protein>
<gene>
    <name evidence="4" type="ORF">KR76_23995</name>
</gene>